<dbReference type="GO" id="GO:0046872">
    <property type="term" value="F:metal ion binding"/>
    <property type="evidence" value="ECO:0007669"/>
    <property type="project" value="UniProtKB-KW"/>
</dbReference>
<feature type="binding site" evidence="3">
    <location>
        <position position="99"/>
    </location>
    <ligand>
        <name>substrate</name>
    </ligand>
</feature>
<feature type="binding site" evidence="3">
    <location>
        <position position="149"/>
    </location>
    <ligand>
        <name>a divalent metal cation</name>
        <dbReference type="ChEBI" id="CHEBI:60240"/>
    </ligand>
</feature>
<evidence type="ECO:0000313" key="6">
    <source>
        <dbReference type="Proteomes" id="UP001222932"/>
    </source>
</evidence>
<dbReference type="EMBL" id="BTCM01000004">
    <property type="protein sequence ID" value="GMK57291.1"/>
    <property type="molecule type" value="Genomic_DNA"/>
</dbReference>
<dbReference type="InterPro" id="IPR005511">
    <property type="entry name" value="SMP-30"/>
</dbReference>
<dbReference type="PANTHER" id="PTHR47572">
    <property type="entry name" value="LIPOPROTEIN-RELATED"/>
    <property type="match status" value="1"/>
</dbReference>
<dbReference type="Gene3D" id="2.120.10.30">
    <property type="entry name" value="TolB, C-terminal domain"/>
    <property type="match status" value="1"/>
</dbReference>
<dbReference type="SUPFAM" id="SSF63829">
    <property type="entry name" value="Calcium-dependent phosphotriesterase"/>
    <property type="match status" value="1"/>
</dbReference>
<keyword evidence="1" id="KW-0378">Hydrolase</keyword>
<dbReference type="PRINTS" id="PR01790">
    <property type="entry name" value="SMP30FAMILY"/>
</dbReference>
<keyword evidence="6" id="KW-1185">Reference proteome</keyword>
<comment type="cofactor">
    <cofactor evidence="3">
        <name>Zn(2+)</name>
        <dbReference type="ChEBI" id="CHEBI:29105"/>
    </cofactor>
    <text evidence="3">Binds 1 divalent metal cation per subunit.</text>
</comment>
<gene>
    <name evidence="5" type="ORF">CspeluHIS016_0401250</name>
</gene>
<comment type="caution">
    <text evidence="5">The sequence shown here is derived from an EMBL/GenBank/DDBJ whole genome shotgun (WGS) entry which is preliminary data.</text>
</comment>
<sequence length="289" mass="31199">MPEIKTLAGNLTFTECPRWRGGRWWFSDFYTHAIYSMKFDGSDLQKEVDVPSKPSGLGWLPDGRLIFVSMKDRKVMVRATDGTVSVHADVSAYVAGNPNDMVVGSDGVAYLGNFGFDLEGGEPFSTTNLLRIAPDGTVTVAAEGLHFPNGSVITPDGTLLVDETLGNRVSAFDITPTGLGPRRDWAVFGQPPKTMHDDVFAPDGCGLDAEGALWIADARRGRVCRVKEGGEILETIEPGTGVFACMLGGEDGRDLIMCCAPDFIEHKRIAAKEAELRVVRVTVPHSGLP</sequence>
<feature type="binding site" evidence="3">
    <location>
        <position position="15"/>
    </location>
    <ligand>
        <name>a divalent metal cation</name>
        <dbReference type="ChEBI" id="CHEBI:60240"/>
    </ligand>
</feature>
<dbReference type="InterPro" id="IPR013658">
    <property type="entry name" value="SGL"/>
</dbReference>
<reference evidence="5" key="2">
    <citation type="submission" date="2023-06" db="EMBL/GenBank/DDBJ databases">
        <authorList>
            <person name="Kobayashi Y."/>
            <person name="Kayamori A."/>
            <person name="Aoki K."/>
            <person name="Shiwa Y."/>
            <person name="Fujita N."/>
            <person name="Sugita T."/>
            <person name="Iwasaki W."/>
            <person name="Tanaka N."/>
            <person name="Takashima M."/>
        </authorList>
    </citation>
    <scope>NUCLEOTIDE SEQUENCE</scope>
    <source>
        <strain evidence="5">HIS016</strain>
    </source>
</reference>
<accession>A0AAD3YBR8</accession>
<dbReference type="PANTHER" id="PTHR47572:SF4">
    <property type="entry name" value="LACTONASE DRP35"/>
    <property type="match status" value="1"/>
</dbReference>
<organism evidence="5 6">
    <name type="scientific">Cutaneotrichosporon spelunceum</name>
    <dbReference type="NCBI Taxonomy" id="1672016"/>
    <lineage>
        <taxon>Eukaryota</taxon>
        <taxon>Fungi</taxon>
        <taxon>Dikarya</taxon>
        <taxon>Basidiomycota</taxon>
        <taxon>Agaricomycotina</taxon>
        <taxon>Tremellomycetes</taxon>
        <taxon>Trichosporonales</taxon>
        <taxon>Trichosporonaceae</taxon>
        <taxon>Cutaneotrichosporon</taxon>
    </lineage>
</organism>
<keyword evidence="3" id="KW-0479">Metal-binding</keyword>
<reference evidence="5" key="1">
    <citation type="journal article" date="2023" name="BMC Genomics">
        <title>Chromosome-level genome assemblies of Cutaneotrichosporon spp. (Trichosporonales, Basidiomycota) reveal imbalanced evolution between nucleotide sequences and chromosome synteny.</title>
        <authorList>
            <person name="Kobayashi Y."/>
            <person name="Kayamori A."/>
            <person name="Aoki K."/>
            <person name="Shiwa Y."/>
            <person name="Matsutani M."/>
            <person name="Fujita N."/>
            <person name="Sugita T."/>
            <person name="Iwasaki W."/>
            <person name="Tanaka N."/>
            <person name="Takashima M."/>
        </authorList>
    </citation>
    <scope>NUCLEOTIDE SEQUENCE</scope>
    <source>
        <strain evidence="5">HIS016</strain>
    </source>
</reference>
<feature type="binding site" evidence="3">
    <location>
        <position position="203"/>
    </location>
    <ligand>
        <name>a divalent metal cation</name>
        <dbReference type="ChEBI" id="CHEBI:60240"/>
    </ligand>
</feature>
<dbReference type="InterPro" id="IPR011042">
    <property type="entry name" value="6-blade_b-propeller_TolB-like"/>
</dbReference>
<evidence type="ECO:0000256" key="1">
    <source>
        <dbReference type="ARBA" id="ARBA00022801"/>
    </source>
</evidence>
<dbReference type="GO" id="GO:0016787">
    <property type="term" value="F:hydrolase activity"/>
    <property type="evidence" value="ECO:0007669"/>
    <property type="project" value="UniProtKB-KW"/>
</dbReference>
<evidence type="ECO:0000259" key="4">
    <source>
        <dbReference type="Pfam" id="PF08450"/>
    </source>
</evidence>
<feature type="domain" description="SMP-30/Gluconolactonase/LRE-like region" evidence="4">
    <location>
        <begin position="13"/>
        <end position="258"/>
    </location>
</feature>
<protein>
    <recommendedName>
        <fullName evidence="4">SMP-30/Gluconolactonase/LRE-like region domain-containing protein</fullName>
    </recommendedName>
</protein>
<evidence type="ECO:0000313" key="5">
    <source>
        <dbReference type="EMBL" id="GMK57291.1"/>
    </source>
</evidence>
<keyword evidence="3" id="KW-0862">Zinc</keyword>
<proteinExistence type="predicted"/>
<feature type="binding site" evidence="3">
    <location>
        <position position="117"/>
    </location>
    <ligand>
        <name>substrate</name>
    </ligand>
</feature>
<evidence type="ECO:0000256" key="2">
    <source>
        <dbReference type="PIRSR" id="PIRSR605511-1"/>
    </source>
</evidence>
<evidence type="ECO:0000256" key="3">
    <source>
        <dbReference type="PIRSR" id="PIRSR605511-2"/>
    </source>
</evidence>
<dbReference type="Pfam" id="PF08450">
    <property type="entry name" value="SGL"/>
    <property type="match status" value="1"/>
</dbReference>
<dbReference type="AlphaFoldDB" id="A0AAD3YBR8"/>
<name>A0AAD3YBR8_9TREE</name>
<feature type="active site" description="Proton donor/acceptor" evidence="2">
    <location>
        <position position="203"/>
    </location>
</feature>
<dbReference type="Proteomes" id="UP001222932">
    <property type="component" value="Unassembled WGS sequence"/>
</dbReference>
<dbReference type="InterPro" id="IPR051262">
    <property type="entry name" value="SMP-30/CGR1_Lactonase"/>
</dbReference>